<dbReference type="PANTHER" id="PTHR40394">
    <property type="entry name" value="LIPOPROTEIN-RELATED"/>
    <property type="match status" value="1"/>
</dbReference>
<name>A0ABS8PWN5_9BACT</name>
<keyword evidence="7" id="KW-1185">Reference proteome</keyword>
<feature type="domain" description="Cytochrome c" evidence="5">
    <location>
        <begin position="100"/>
        <end position="189"/>
    </location>
</feature>
<dbReference type="PROSITE" id="PS51257">
    <property type="entry name" value="PROKAR_LIPOPROTEIN"/>
    <property type="match status" value="1"/>
</dbReference>
<evidence type="ECO:0000259" key="5">
    <source>
        <dbReference type="PROSITE" id="PS51007"/>
    </source>
</evidence>
<sequence length="218" mass="22896">MNKYIVIATVAFSAIAAGCGADSNPGHSYMPDMTYSRAYETYASTADLEKEGVFYNRKPVPGTVARGEDAEFAFNLPHDSIGYAQSAGLKNPLDSTSAKIDMKEAERLYLVNCGICHGAKLDGNGPLFNGGDGPYTAAPKDFMAADMKALPAGTMFYSVTYGKGQMGSYASQLSPKQRWEIIKFIKSKQGVGAAAPGAATDSTKTATAAVAADATAKK</sequence>
<evidence type="ECO:0000256" key="2">
    <source>
        <dbReference type="ARBA" id="ARBA00022723"/>
    </source>
</evidence>
<accession>A0ABS8PWN5</accession>
<dbReference type="Proteomes" id="UP001199816">
    <property type="component" value="Unassembled WGS sequence"/>
</dbReference>
<evidence type="ECO:0000313" key="6">
    <source>
        <dbReference type="EMBL" id="MCD2424682.1"/>
    </source>
</evidence>
<reference evidence="6 7" key="1">
    <citation type="submission" date="2021-11" db="EMBL/GenBank/DDBJ databases">
        <title>Genomic of Niabella pedocola.</title>
        <authorList>
            <person name="Wu T."/>
        </authorList>
    </citation>
    <scope>NUCLEOTIDE SEQUENCE [LARGE SCALE GENOMIC DNA]</scope>
    <source>
        <strain evidence="6 7">JCM 31011</strain>
    </source>
</reference>
<dbReference type="InterPro" id="IPR036909">
    <property type="entry name" value="Cyt_c-like_dom_sf"/>
</dbReference>
<keyword evidence="1 4" id="KW-0349">Heme</keyword>
<dbReference type="PROSITE" id="PS51007">
    <property type="entry name" value="CYTC"/>
    <property type="match status" value="1"/>
</dbReference>
<gene>
    <name evidence="6" type="ORF">LQ567_18010</name>
</gene>
<dbReference type="SUPFAM" id="SSF46626">
    <property type="entry name" value="Cytochrome c"/>
    <property type="match status" value="1"/>
</dbReference>
<dbReference type="Gene3D" id="1.10.760.10">
    <property type="entry name" value="Cytochrome c-like domain"/>
    <property type="match status" value="1"/>
</dbReference>
<dbReference type="InterPro" id="IPR009056">
    <property type="entry name" value="Cyt_c-like_dom"/>
</dbReference>
<organism evidence="6 7">
    <name type="scientific">Niabella pedocola</name>
    <dbReference type="NCBI Taxonomy" id="1752077"/>
    <lineage>
        <taxon>Bacteria</taxon>
        <taxon>Pseudomonadati</taxon>
        <taxon>Bacteroidota</taxon>
        <taxon>Chitinophagia</taxon>
        <taxon>Chitinophagales</taxon>
        <taxon>Chitinophagaceae</taxon>
        <taxon>Niabella</taxon>
    </lineage>
</organism>
<dbReference type="RefSeq" id="WP_231006893.1">
    <property type="nucleotide sequence ID" value="NZ_JAJNEC010000005.1"/>
</dbReference>
<protein>
    <submittedName>
        <fullName evidence="6">Cytochrome c</fullName>
    </submittedName>
</protein>
<proteinExistence type="predicted"/>
<keyword evidence="2 4" id="KW-0479">Metal-binding</keyword>
<comment type="caution">
    <text evidence="6">The sequence shown here is derived from an EMBL/GenBank/DDBJ whole genome shotgun (WGS) entry which is preliminary data.</text>
</comment>
<dbReference type="PANTHER" id="PTHR40394:SF2">
    <property type="entry name" value="QUINOL:CYTOCHROME C OXIDOREDUCTASE MEMBRANE PROTEIN"/>
    <property type="match status" value="1"/>
</dbReference>
<evidence type="ECO:0000256" key="3">
    <source>
        <dbReference type="ARBA" id="ARBA00023004"/>
    </source>
</evidence>
<evidence type="ECO:0000256" key="4">
    <source>
        <dbReference type="PROSITE-ProRule" id="PRU00433"/>
    </source>
</evidence>
<evidence type="ECO:0000256" key="1">
    <source>
        <dbReference type="ARBA" id="ARBA00022617"/>
    </source>
</evidence>
<evidence type="ECO:0000313" key="7">
    <source>
        <dbReference type="Proteomes" id="UP001199816"/>
    </source>
</evidence>
<dbReference type="EMBL" id="JAJNEC010000005">
    <property type="protein sequence ID" value="MCD2424682.1"/>
    <property type="molecule type" value="Genomic_DNA"/>
</dbReference>
<dbReference type="Pfam" id="PF13442">
    <property type="entry name" value="Cytochrome_CBB3"/>
    <property type="match status" value="1"/>
</dbReference>
<keyword evidence="3 4" id="KW-0408">Iron</keyword>